<comment type="caution">
    <text evidence="2">The sequence shown here is derived from an EMBL/GenBank/DDBJ whole genome shotgun (WGS) entry which is preliminary data.</text>
</comment>
<dbReference type="InterPro" id="IPR034660">
    <property type="entry name" value="DinB/YfiT-like"/>
</dbReference>
<dbReference type="STRING" id="1834516.BL253_23310"/>
<organism evidence="2 3">
    <name type="scientific">Pseudofrankia asymbiotica</name>
    <dbReference type="NCBI Taxonomy" id="1834516"/>
    <lineage>
        <taxon>Bacteria</taxon>
        <taxon>Bacillati</taxon>
        <taxon>Actinomycetota</taxon>
        <taxon>Actinomycetes</taxon>
        <taxon>Frankiales</taxon>
        <taxon>Frankiaceae</taxon>
        <taxon>Pseudofrankia</taxon>
    </lineage>
</organism>
<evidence type="ECO:0000313" key="3">
    <source>
        <dbReference type="Proteomes" id="UP000188929"/>
    </source>
</evidence>
<dbReference type="NCBIfam" id="TIGR03083">
    <property type="entry name" value="maleylpyruvate isomerase family mycothiol-dependent enzyme"/>
    <property type="match status" value="1"/>
</dbReference>
<dbReference type="InterPro" id="IPR024344">
    <property type="entry name" value="MDMPI_metal-binding"/>
</dbReference>
<keyword evidence="3" id="KW-1185">Reference proteome</keyword>
<dbReference type="EMBL" id="MOMC01000048">
    <property type="protein sequence ID" value="ONH26981.1"/>
    <property type="molecule type" value="Genomic_DNA"/>
</dbReference>
<dbReference type="NCBIfam" id="TIGR03086">
    <property type="entry name" value="TIGR03086 family metal-binding protein"/>
    <property type="match status" value="1"/>
</dbReference>
<dbReference type="Gene3D" id="1.20.120.450">
    <property type="entry name" value="dinb family like domain"/>
    <property type="match status" value="1"/>
</dbReference>
<name>A0A1V2I663_9ACTN</name>
<evidence type="ECO:0000259" key="1">
    <source>
        <dbReference type="Pfam" id="PF11716"/>
    </source>
</evidence>
<proteinExistence type="predicted"/>
<dbReference type="RefSeq" id="WP_076819305.1">
    <property type="nucleotide sequence ID" value="NZ_MOMC01000048.1"/>
</dbReference>
<accession>A0A1V2I663</accession>
<protein>
    <submittedName>
        <fullName evidence="2">TIGR03086 family protein</fullName>
    </submittedName>
</protein>
<reference evidence="3" key="1">
    <citation type="submission" date="2016-10" db="EMBL/GenBank/DDBJ databases">
        <title>Frankia sp. NRRL B-16386 Genome sequencing.</title>
        <authorList>
            <person name="Ghodhbane-Gtari F."/>
            <person name="Swanson E."/>
            <person name="Gueddou A."/>
            <person name="Hezbri K."/>
            <person name="Ktari K."/>
            <person name="Nouioui I."/>
            <person name="Morris K."/>
            <person name="Simpson S."/>
            <person name="Abebe-Akele F."/>
            <person name="Thomas K."/>
            <person name="Gtari M."/>
            <person name="Tisa L.S."/>
        </authorList>
    </citation>
    <scope>NUCLEOTIDE SEQUENCE [LARGE SCALE GENOMIC DNA]</scope>
    <source>
        <strain evidence="3">NRRL B-16386</strain>
    </source>
</reference>
<feature type="domain" description="Mycothiol-dependent maleylpyruvate isomerase metal-binding" evidence="1">
    <location>
        <begin position="9"/>
        <end position="130"/>
    </location>
</feature>
<dbReference type="InterPro" id="IPR017517">
    <property type="entry name" value="Maleyloyr_isom"/>
</dbReference>
<dbReference type="InterPro" id="IPR017520">
    <property type="entry name" value="CHP03086"/>
</dbReference>
<dbReference type="AlphaFoldDB" id="A0A1V2I663"/>
<dbReference type="GO" id="GO:0046872">
    <property type="term" value="F:metal ion binding"/>
    <property type="evidence" value="ECO:0007669"/>
    <property type="project" value="InterPro"/>
</dbReference>
<dbReference type="Pfam" id="PF11716">
    <property type="entry name" value="MDMPI_N"/>
    <property type="match status" value="1"/>
</dbReference>
<gene>
    <name evidence="2" type="ORF">BL253_23310</name>
</gene>
<sequence>MNPYDVLVDAERQLVDLVGSFTFEELALPTPCAGWDVGALLSHTLAGIEIFASAVDDGAAPTAEMMFSGTNLLGDDPAAAAKRAITRSQAAWADLADPERELTTILGPLPAVEMLAISAFATIVHGWDLALATRRPVLELPDDLFAHADHVARRYVPALRAGDDHSLFQPEVPAPADANPTQRLMAFLGRTPRSDPAR</sequence>
<dbReference type="OrthoDB" id="5185819at2"/>
<evidence type="ECO:0000313" key="2">
    <source>
        <dbReference type="EMBL" id="ONH26981.1"/>
    </source>
</evidence>
<dbReference type="SUPFAM" id="SSF109854">
    <property type="entry name" value="DinB/YfiT-like putative metalloenzymes"/>
    <property type="match status" value="1"/>
</dbReference>
<dbReference type="Proteomes" id="UP000188929">
    <property type="component" value="Unassembled WGS sequence"/>
</dbReference>